<protein>
    <recommendedName>
        <fullName evidence="1">WAP domain-containing protein</fullName>
    </recommendedName>
</protein>
<dbReference type="GO" id="GO:0019731">
    <property type="term" value="P:antibacterial humoral response"/>
    <property type="evidence" value="ECO:0007669"/>
    <property type="project" value="TreeGrafter"/>
</dbReference>
<dbReference type="PANTHER" id="PTHR19441">
    <property type="entry name" value="WHEY ACDIC PROTEIN WAP"/>
    <property type="match status" value="1"/>
</dbReference>
<reference evidence="2" key="2">
    <citation type="submission" date="2025-09" db="UniProtKB">
        <authorList>
            <consortium name="Ensembl"/>
        </authorList>
    </citation>
    <scope>IDENTIFICATION</scope>
</reference>
<dbReference type="Proteomes" id="UP000472260">
    <property type="component" value="Unassembled WGS sequence"/>
</dbReference>
<name>A0A671L6X3_9TELE</name>
<reference evidence="2" key="1">
    <citation type="submission" date="2025-08" db="UniProtKB">
        <authorList>
            <consortium name="Ensembl"/>
        </authorList>
    </citation>
    <scope>IDENTIFICATION</scope>
</reference>
<dbReference type="Pfam" id="PF00095">
    <property type="entry name" value="WAP"/>
    <property type="match status" value="1"/>
</dbReference>
<keyword evidence="3" id="KW-1185">Reference proteome</keyword>
<proteinExistence type="predicted"/>
<sequence>MAPYKVISVDLYCDLVSVSCVCITEKPGVCPSRSLRIGVCAEMCSHDCDCPNNQKCCSNGCGHQCMPPYRGMLYWCHARVYLFIFLNEVPEFGP</sequence>
<dbReference type="PRINTS" id="PR00003">
    <property type="entry name" value="4DISULPHCORE"/>
</dbReference>
<feature type="domain" description="WAP" evidence="1">
    <location>
        <begin position="23"/>
        <end position="69"/>
    </location>
</feature>
<dbReference type="PROSITE" id="PS51390">
    <property type="entry name" value="WAP"/>
    <property type="match status" value="1"/>
</dbReference>
<dbReference type="GO" id="GO:0004867">
    <property type="term" value="F:serine-type endopeptidase inhibitor activity"/>
    <property type="evidence" value="ECO:0007669"/>
    <property type="project" value="TreeGrafter"/>
</dbReference>
<dbReference type="InterPro" id="IPR050514">
    <property type="entry name" value="WAP_four-disulfide_core"/>
</dbReference>
<evidence type="ECO:0000259" key="1">
    <source>
        <dbReference type="PROSITE" id="PS51390"/>
    </source>
</evidence>
<dbReference type="PANTHER" id="PTHR19441:SF95">
    <property type="entry name" value="PERLWAPIN ISOFORM X1"/>
    <property type="match status" value="1"/>
</dbReference>
<dbReference type="CDD" id="cd00199">
    <property type="entry name" value="WAP"/>
    <property type="match status" value="1"/>
</dbReference>
<dbReference type="GO" id="GO:0045087">
    <property type="term" value="P:innate immune response"/>
    <property type="evidence" value="ECO:0007669"/>
    <property type="project" value="TreeGrafter"/>
</dbReference>
<dbReference type="Gene3D" id="4.10.75.10">
    <property type="entry name" value="Elafin-like"/>
    <property type="match status" value="1"/>
</dbReference>
<evidence type="ECO:0000313" key="2">
    <source>
        <dbReference type="Ensembl" id="ENSSANP00000014842.1"/>
    </source>
</evidence>
<organism evidence="2 3">
    <name type="scientific">Sinocyclocheilus anshuiensis</name>
    <dbReference type="NCBI Taxonomy" id="1608454"/>
    <lineage>
        <taxon>Eukaryota</taxon>
        <taxon>Metazoa</taxon>
        <taxon>Chordata</taxon>
        <taxon>Craniata</taxon>
        <taxon>Vertebrata</taxon>
        <taxon>Euteleostomi</taxon>
        <taxon>Actinopterygii</taxon>
        <taxon>Neopterygii</taxon>
        <taxon>Teleostei</taxon>
        <taxon>Ostariophysi</taxon>
        <taxon>Cypriniformes</taxon>
        <taxon>Cyprinidae</taxon>
        <taxon>Cyprininae</taxon>
        <taxon>Sinocyclocheilus</taxon>
    </lineage>
</organism>
<dbReference type="SMART" id="SM00217">
    <property type="entry name" value="WAP"/>
    <property type="match status" value="1"/>
</dbReference>
<dbReference type="Ensembl" id="ENSSANT00000015815.1">
    <property type="protein sequence ID" value="ENSSANP00000014842.1"/>
    <property type="gene ID" value="ENSSANG00000007836.1"/>
</dbReference>
<dbReference type="InterPro" id="IPR008197">
    <property type="entry name" value="WAP_dom"/>
</dbReference>
<dbReference type="GO" id="GO:0005615">
    <property type="term" value="C:extracellular space"/>
    <property type="evidence" value="ECO:0007669"/>
    <property type="project" value="TreeGrafter"/>
</dbReference>
<dbReference type="InterPro" id="IPR036645">
    <property type="entry name" value="Elafin-like_sf"/>
</dbReference>
<dbReference type="SUPFAM" id="SSF57256">
    <property type="entry name" value="Elafin-like"/>
    <property type="match status" value="1"/>
</dbReference>
<accession>A0A671L6X3</accession>
<evidence type="ECO:0000313" key="3">
    <source>
        <dbReference type="Proteomes" id="UP000472260"/>
    </source>
</evidence>
<dbReference type="AlphaFoldDB" id="A0A671L6X3"/>